<evidence type="ECO:0000256" key="2">
    <source>
        <dbReference type="SAM" id="Phobius"/>
    </source>
</evidence>
<dbReference type="Proteomes" id="UP000562984">
    <property type="component" value="Unassembled WGS sequence"/>
</dbReference>
<feature type="transmembrane region" description="Helical" evidence="2">
    <location>
        <begin position="12"/>
        <end position="38"/>
    </location>
</feature>
<gene>
    <name evidence="3" type="ORF">HKD39_01025</name>
</gene>
<protein>
    <submittedName>
        <fullName evidence="3">Uncharacterized protein</fullName>
    </submittedName>
</protein>
<feature type="region of interest" description="Disordered" evidence="1">
    <location>
        <begin position="73"/>
        <end position="98"/>
    </location>
</feature>
<feature type="compositionally biased region" description="Basic and acidic residues" evidence="1">
    <location>
        <begin position="73"/>
        <end position="85"/>
    </location>
</feature>
<dbReference type="RefSeq" id="WP_171197981.1">
    <property type="nucleotide sequence ID" value="NZ_JABEND010000001.1"/>
</dbReference>
<accession>A0A849A168</accession>
<keyword evidence="4" id="KW-1185">Reference proteome</keyword>
<name>A0A849A168_9ACTN</name>
<dbReference type="EMBL" id="JABEND010000001">
    <property type="protein sequence ID" value="NNG34325.1"/>
    <property type="molecule type" value="Genomic_DNA"/>
</dbReference>
<feature type="compositionally biased region" description="Pro residues" evidence="1">
    <location>
        <begin position="88"/>
        <end position="98"/>
    </location>
</feature>
<keyword evidence="2" id="KW-0812">Transmembrane</keyword>
<feature type="transmembrane region" description="Helical" evidence="2">
    <location>
        <begin position="44"/>
        <end position="68"/>
    </location>
</feature>
<keyword evidence="2" id="KW-1133">Transmembrane helix</keyword>
<comment type="caution">
    <text evidence="3">The sequence shown here is derived from an EMBL/GenBank/DDBJ whole genome shotgun (WGS) entry which is preliminary data.</text>
</comment>
<evidence type="ECO:0000313" key="3">
    <source>
        <dbReference type="EMBL" id="NNG34325.1"/>
    </source>
</evidence>
<reference evidence="3 4" key="1">
    <citation type="submission" date="2020-05" db="EMBL/GenBank/DDBJ databases">
        <title>Nakamurella sp. DB0629 isolated from air conditioner.</title>
        <authorList>
            <person name="Kim D.H."/>
            <person name="Kim D.-U."/>
        </authorList>
    </citation>
    <scope>NUCLEOTIDE SEQUENCE [LARGE SCALE GENOMIC DNA]</scope>
    <source>
        <strain evidence="3 4">DB0629</strain>
    </source>
</reference>
<organism evidence="3 4">
    <name type="scientific">Nakamurella aerolata</name>
    <dbReference type="NCBI Taxonomy" id="1656892"/>
    <lineage>
        <taxon>Bacteria</taxon>
        <taxon>Bacillati</taxon>
        <taxon>Actinomycetota</taxon>
        <taxon>Actinomycetes</taxon>
        <taxon>Nakamurellales</taxon>
        <taxon>Nakamurellaceae</taxon>
        <taxon>Nakamurella</taxon>
    </lineage>
</organism>
<proteinExistence type="predicted"/>
<evidence type="ECO:0000313" key="4">
    <source>
        <dbReference type="Proteomes" id="UP000562984"/>
    </source>
</evidence>
<dbReference type="AlphaFoldDB" id="A0A849A168"/>
<evidence type="ECO:0000256" key="1">
    <source>
        <dbReference type="SAM" id="MobiDB-lite"/>
    </source>
</evidence>
<keyword evidence="2" id="KW-0472">Membrane</keyword>
<sequence>MTDDGRPGDDSLVALAARVLVRMGIALLILSLLVRPAIRNDAALWADTVAIGASIAVILTGLIGGWLARRRDTAMPRRSRGRTDPPDDPPGPLPPGQP</sequence>